<evidence type="ECO:0000256" key="1">
    <source>
        <dbReference type="ARBA" id="ARBA00022614"/>
    </source>
</evidence>
<dbReference type="Proteomes" id="UP000664991">
    <property type="component" value="Unassembled WGS sequence"/>
</dbReference>
<evidence type="ECO:0000256" key="2">
    <source>
        <dbReference type="ARBA" id="ARBA00022737"/>
    </source>
</evidence>
<dbReference type="GO" id="GO:0005737">
    <property type="term" value="C:cytoplasm"/>
    <property type="evidence" value="ECO:0007669"/>
    <property type="project" value="TreeGrafter"/>
</dbReference>
<sequence length="1167" mass="133009">MHLLRDDDLAFSALEQLPVELFPPLFTEAFNGRHTEILKAMVQAWPFVCLPLGDSLTCLMWGPYKQCWKPLMSYLSRRFAPVSAFKKQEHDHVVQITSQFLRLGHLRDLYLESPSFLEGRLDQMLRCLKTTLDNLSVTNCQLTESDLTHLSQCPNICQLKSLELNGVTLTDFNPELLQVLLEKVAATLQELYLDQCRIQDSQFEAILPSLSRCSQLRSFSLCGNILSMAVMEKLLRQTAGLSFLSQEWYPAPQESYSPQGSRVKMSAQNPSRLLDLAGKHLLREDALAFSALEDLPTELFPPLFMEAFHARHIESLKAMVQAWPFVRLPLGGLIDMPHMGPLQAVLEALDGLLAQKVYSRRCKLRVLDLRNTGQNFWRMWSGASSYECSSSRMSPVAEQSSTAKWHLAPLKIFIDLCLKKRTLDNFFTYLLRWVEQRKASVHLCCKKLMIVSMPMENIVKVLSMVQLDCIQEVQVNCIWHLSTLATFASLLGKMSNLQRLCLSPIHLSAFTKQEQDHLVQITSQFLRLGHLQDLHLDSPSFLEGFLDQMLRCLKSPLNNLSITNCWLTESDLTHLSQSPNISQLKGLDLSGVTMTDFRPELLHILLEKAEATLQELDLDLCGIQDSQLEAILPALSRCSQLRRSETLMAMVQAWPFARLPLVGLMKKPHQETLEAVLDGLDVLLAQEVYPRKCKLRVLDLRNTGQDFWNMWSGDKSHVSSSSLMASVAKNMSRTKHSLAPLEMSAVEEQDYQALLQFTFQTLRLQYLWDICMKVPSFLEGRLNRMLRRCKLRVLDLRNTGQSFWNMWSGASTHGFSSLGMAPVAEQSSRIHQPLAPLKVYIELCLKKRTLDNFLTYLLRWIEQRKASIHLCCKKLTIFAMPVENIMRVLNMVQLDCIQEVQVNWIWHLSTLAKFAPLLGQMSNMQRLHLSRTHISAHEEQEQKVVQFTSQFLKLHHLQDLSLDAPSFLEGCLDQMLSCLRSPLDHLAITNCRLTESDLTHLSQCPNIHQLKGLDLSGVTMTDFSPKILCIILEQVAATLQELNLEQCGIKESQLESILPVLSCCSQLRTFSLCGNVLPMAIMEKLLRHTTGLINLSDEFYPAPQESYSLHGALHLGRLAQLRDKLIKIMQDLGHPRAIWLSSSPCPHWSNKTFYPEEPFLYHCCMSA</sequence>
<reference evidence="3 4" key="1">
    <citation type="submission" date="2020-12" db="EMBL/GenBank/DDBJ databases">
        <title>De novo assembly of Tibetan sheep genome.</title>
        <authorList>
            <person name="Li X."/>
        </authorList>
    </citation>
    <scope>NUCLEOTIDE SEQUENCE [LARGE SCALE GENOMIC DNA]</scope>
    <source>
        <tissue evidence="3">Heart</tissue>
    </source>
</reference>
<dbReference type="FunFam" id="3.80.10.10:FF:000794">
    <property type="entry name" value="Similar to preferentially-expressed antigen in melanoma-like 3"/>
    <property type="match status" value="1"/>
</dbReference>
<evidence type="ECO:0000313" key="3">
    <source>
        <dbReference type="EMBL" id="KAG5202487.1"/>
    </source>
</evidence>
<evidence type="ECO:0000313" key="4">
    <source>
        <dbReference type="Proteomes" id="UP000664991"/>
    </source>
</evidence>
<organism evidence="3 4">
    <name type="scientific">Ovis aries</name>
    <name type="common">Sheep</name>
    <dbReference type="NCBI Taxonomy" id="9940"/>
    <lineage>
        <taxon>Eukaryota</taxon>
        <taxon>Metazoa</taxon>
        <taxon>Chordata</taxon>
        <taxon>Craniata</taxon>
        <taxon>Vertebrata</taxon>
        <taxon>Euteleostomi</taxon>
        <taxon>Mammalia</taxon>
        <taxon>Eutheria</taxon>
        <taxon>Laurasiatheria</taxon>
        <taxon>Artiodactyla</taxon>
        <taxon>Ruminantia</taxon>
        <taxon>Pecora</taxon>
        <taxon>Bovidae</taxon>
        <taxon>Caprinae</taxon>
        <taxon>Ovis</taxon>
    </lineage>
</organism>
<protein>
    <recommendedName>
        <fullName evidence="5">PRAME family member 8-like</fullName>
    </recommendedName>
</protein>
<gene>
    <name evidence="3" type="ORF">JEQ12_003877</name>
</gene>
<keyword evidence="2" id="KW-0677">Repeat</keyword>
<accession>A0A836CXA7</accession>
<dbReference type="PANTHER" id="PTHR14224">
    <property type="entry name" value="SIMILAR TO PREFERENTIALLY EXPRESSED ANTIGEN IN MELANOMA-LIKE 3"/>
    <property type="match status" value="1"/>
</dbReference>
<dbReference type="SUPFAM" id="SSF52047">
    <property type="entry name" value="RNI-like"/>
    <property type="match status" value="2"/>
</dbReference>
<comment type="caution">
    <text evidence="3">The sequence shown here is derived from an EMBL/GenBank/DDBJ whole genome shotgun (WGS) entry which is preliminary data.</text>
</comment>
<dbReference type="PANTHER" id="PTHR14224:SF12">
    <property type="entry name" value="PRAME NUCLEAR RECEPTOR TRANSCRIPTIONAL REGULATOR"/>
    <property type="match status" value="1"/>
</dbReference>
<dbReference type="AlphaFoldDB" id="A0A836CXA7"/>
<dbReference type="EMBL" id="JAEMGP010000012">
    <property type="protein sequence ID" value="KAG5202487.1"/>
    <property type="molecule type" value="Genomic_DNA"/>
</dbReference>
<proteinExistence type="predicted"/>
<dbReference type="Gene3D" id="3.80.10.10">
    <property type="entry name" value="Ribonuclease Inhibitor"/>
    <property type="match status" value="3"/>
</dbReference>
<dbReference type="FunFam" id="3.80.10.10:FF:000435">
    <property type="entry name" value="Uncharacterized protein"/>
    <property type="match status" value="2"/>
</dbReference>
<evidence type="ECO:0008006" key="5">
    <source>
        <dbReference type="Google" id="ProtNLM"/>
    </source>
</evidence>
<name>A0A836CXA7_SHEEP</name>
<keyword evidence="1" id="KW-0433">Leucine-rich repeat</keyword>
<dbReference type="InterPro" id="IPR050694">
    <property type="entry name" value="LRRC14/PRAME"/>
</dbReference>
<dbReference type="InterPro" id="IPR032675">
    <property type="entry name" value="LRR_dom_sf"/>
</dbReference>